<gene>
    <name evidence="6" type="ORF">DCAR_0209379</name>
</gene>
<dbReference type="AlphaFoldDB" id="A0A166F835"/>
<dbReference type="InterPro" id="IPR050295">
    <property type="entry name" value="Plant_2OG-oxidoreductases"/>
</dbReference>
<reference evidence="6" key="1">
    <citation type="journal article" date="2016" name="Nat. Genet.">
        <title>A high-quality carrot genome assembly provides new insights into carotenoid accumulation and asterid genome evolution.</title>
        <authorList>
            <person name="Iorizzo M."/>
            <person name="Ellison S."/>
            <person name="Senalik D."/>
            <person name="Zeng P."/>
            <person name="Satapoomin P."/>
            <person name="Huang J."/>
            <person name="Bowman M."/>
            <person name="Iovene M."/>
            <person name="Sanseverino W."/>
            <person name="Cavagnaro P."/>
            <person name="Yildiz M."/>
            <person name="Macko-Podgorni A."/>
            <person name="Moranska E."/>
            <person name="Grzebelus E."/>
            <person name="Grzebelus D."/>
            <person name="Ashrafi H."/>
            <person name="Zheng Z."/>
            <person name="Cheng S."/>
            <person name="Spooner D."/>
            <person name="Van Deynze A."/>
            <person name="Simon P."/>
        </authorList>
    </citation>
    <scope>NUCLEOTIDE SEQUENCE</scope>
    <source>
        <tissue evidence="6">Leaf</tissue>
    </source>
</reference>
<dbReference type="PANTHER" id="PTHR47991">
    <property type="entry name" value="OXOGLUTARATE/IRON-DEPENDENT DIOXYGENASE"/>
    <property type="match status" value="1"/>
</dbReference>
<sequence>MGSSKGENSSQYGGSIPVENVQSLASKNLIEIPPRYLRGEYESEELLDDEALEIPVIDMHKFAVGPSEYKSELEKLHLACKDWGFFQMINHGALEEIEKMKAVTEEFFKLPLEEKMVSAQLPHSIEGYGQAFVHSDDQKLDWADMLFLLPRPSSNKNTEIWPKAPPSFRPALEEYSEKMHELSIKLLRLMAENLKVEPESLVSKFDPDGGQGVRMNYYPPCTEANKVLGLTPHSDSIGLTLLIQVNDVEGLQIRKSRKWLPIKPIAGAIVVNIGDILEVFSNGEYSSIEHRAVVNNVKERLSIAAFHSPHIDTDIAPLPELVQDNSPKYKTIRHIDFIRLVLGSHLDGKSILDYLKL</sequence>
<evidence type="ECO:0000256" key="5">
    <source>
        <dbReference type="RuleBase" id="RU003682"/>
    </source>
</evidence>
<keyword evidence="7" id="KW-1185">Reference proteome</keyword>
<dbReference type="PROSITE" id="PS51471">
    <property type="entry name" value="FE2OG_OXY"/>
    <property type="match status" value="1"/>
</dbReference>
<accession>A0A166F835</accession>
<dbReference type="GO" id="GO:0046872">
    <property type="term" value="F:metal ion binding"/>
    <property type="evidence" value="ECO:0007669"/>
    <property type="project" value="UniProtKB-KW"/>
</dbReference>
<comment type="similarity">
    <text evidence="1 5">Belongs to the iron/ascorbate-dependent oxidoreductase family.</text>
</comment>
<evidence type="ECO:0000313" key="6">
    <source>
        <dbReference type="EMBL" id="WOG90136.1"/>
    </source>
</evidence>
<evidence type="ECO:0000256" key="1">
    <source>
        <dbReference type="ARBA" id="ARBA00008056"/>
    </source>
</evidence>
<dbReference type="Pfam" id="PF03171">
    <property type="entry name" value="2OG-FeII_Oxy"/>
    <property type="match status" value="1"/>
</dbReference>
<dbReference type="SUPFAM" id="SSF51197">
    <property type="entry name" value="Clavaminate synthase-like"/>
    <property type="match status" value="1"/>
</dbReference>
<dbReference type="InterPro" id="IPR027443">
    <property type="entry name" value="IPNS-like_sf"/>
</dbReference>
<dbReference type="InterPro" id="IPR005123">
    <property type="entry name" value="Oxoglu/Fe-dep_dioxygenase_dom"/>
</dbReference>
<keyword evidence="4 5" id="KW-0408">Iron</keyword>
<keyword evidence="2 5" id="KW-0479">Metal-binding</keyword>
<dbReference type="Proteomes" id="UP000077755">
    <property type="component" value="Chromosome 2"/>
</dbReference>
<dbReference type="GO" id="GO:0016705">
    <property type="term" value="F:oxidoreductase activity, acting on paired donors, with incorporation or reduction of molecular oxygen"/>
    <property type="evidence" value="ECO:0007669"/>
    <property type="project" value="UniProtKB-ARBA"/>
</dbReference>
<dbReference type="EMBL" id="CP093344">
    <property type="protein sequence ID" value="WOG90136.1"/>
    <property type="molecule type" value="Genomic_DNA"/>
</dbReference>
<dbReference type="InterPro" id="IPR044861">
    <property type="entry name" value="IPNS-like_FE2OG_OXY"/>
</dbReference>
<name>A0A166F835_DAUCS</name>
<dbReference type="Gene3D" id="2.60.120.330">
    <property type="entry name" value="B-lactam Antibiotic, Isopenicillin N Synthase, Chain"/>
    <property type="match status" value="1"/>
</dbReference>
<evidence type="ECO:0000256" key="4">
    <source>
        <dbReference type="ARBA" id="ARBA00023004"/>
    </source>
</evidence>
<dbReference type="Pfam" id="PF14226">
    <property type="entry name" value="DIOX_N"/>
    <property type="match status" value="1"/>
</dbReference>
<evidence type="ECO:0000256" key="3">
    <source>
        <dbReference type="ARBA" id="ARBA00023002"/>
    </source>
</evidence>
<proteinExistence type="inferred from homology"/>
<dbReference type="Gramene" id="KZN07457">
    <property type="protein sequence ID" value="KZN07457"/>
    <property type="gene ID" value="DCAR_008294"/>
</dbReference>
<reference evidence="6" key="2">
    <citation type="submission" date="2022-03" db="EMBL/GenBank/DDBJ databases">
        <title>Draft title - Genomic analysis of global carrot germplasm unveils the trajectory of domestication and the origin of high carotenoid orange carrot.</title>
        <authorList>
            <person name="Iorizzo M."/>
            <person name="Ellison S."/>
            <person name="Senalik D."/>
            <person name="Macko-Podgorni A."/>
            <person name="Grzebelus D."/>
            <person name="Bostan H."/>
            <person name="Rolling W."/>
            <person name="Curaba J."/>
            <person name="Simon P."/>
        </authorList>
    </citation>
    <scope>NUCLEOTIDE SEQUENCE</scope>
    <source>
        <tissue evidence="6">Leaf</tissue>
    </source>
</reference>
<keyword evidence="3 5" id="KW-0560">Oxidoreductase</keyword>
<dbReference type="OMA" id="TKYLWKL"/>
<protein>
    <submittedName>
        <fullName evidence="6">Uncharacterized protein</fullName>
    </submittedName>
</protein>
<dbReference type="InterPro" id="IPR026992">
    <property type="entry name" value="DIOX_N"/>
</dbReference>
<evidence type="ECO:0000313" key="7">
    <source>
        <dbReference type="Proteomes" id="UP000077755"/>
    </source>
</evidence>
<evidence type="ECO:0000256" key="2">
    <source>
        <dbReference type="ARBA" id="ARBA00022723"/>
    </source>
</evidence>
<dbReference type="FunFam" id="2.60.120.330:FF:000001">
    <property type="entry name" value="Protein SRG1"/>
    <property type="match status" value="1"/>
</dbReference>
<organism evidence="6 7">
    <name type="scientific">Daucus carota subsp. sativus</name>
    <name type="common">Carrot</name>
    <dbReference type="NCBI Taxonomy" id="79200"/>
    <lineage>
        <taxon>Eukaryota</taxon>
        <taxon>Viridiplantae</taxon>
        <taxon>Streptophyta</taxon>
        <taxon>Embryophyta</taxon>
        <taxon>Tracheophyta</taxon>
        <taxon>Spermatophyta</taxon>
        <taxon>Magnoliopsida</taxon>
        <taxon>eudicotyledons</taxon>
        <taxon>Gunneridae</taxon>
        <taxon>Pentapetalae</taxon>
        <taxon>asterids</taxon>
        <taxon>campanulids</taxon>
        <taxon>Apiales</taxon>
        <taxon>Apiaceae</taxon>
        <taxon>Apioideae</taxon>
        <taxon>Scandiceae</taxon>
        <taxon>Daucinae</taxon>
        <taxon>Daucus</taxon>
        <taxon>Daucus sect. Daucus</taxon>
    </lineage>
</organism>